<name>A0A7K0KJ59_9BACT</name>
<dbReference type="RefSeq" id="WP_154535537.1">
    <property type="nucleotide sequence ID" value="NZ_VUNG01000064.1"/>
</dbReference>
<reference evidence="2 3" key="1">
    <citation type="submission" date="2019-08" db="EMBL/GenBank/DDBJ databases">
        <title>In-depth cultivation of the pig gut microbiome towards novel bacterial diversity and tailored functional studies.</title>
        <authorList>
            <person name="Wylensek D."/>
            <person name="Hitch T.C.A."/>
            <person name="Clavel T."/>
        </authorList>
    </citation>
    <scope>NUCLEOTIDE SEQUENCE [LARGE SCALE GENOMIC DNA]</scope>
    <source>
        <strain evidence="2 3">LKV-178-WT-2A</strain>
    </source>
</reference>
<sequence>MEDFDNPIELIKSSLSSIEDKIDNLSRRKESPDGNSQLASVASSLQTIANSIETDDARQQRQAEMERHITDGVNTRIGNVTDAINSFNRGLGEKIDKLSNMQVIGYLADEDKTVMRDLNRTLSVTDAEGKVVQAQRIIQQTANEAVDRIKEQTKRSTDDISNTKKDIYGAVNEGIANINKTSYEAKDRVIEASRWLVFLFKKKWLWITIAIVLWIGSIVGAFVMMNNAYGKQKAAEQALKSANDVIENMPDYRYWLIYKSENPRTAATFQKEADSRYGDRVFKESINPKNFWE</sequence>
<proteinExistence type="predicted"/>
<organism evidence="2 3">
    <name type="scientific">Hallella mizrahii</name>
    <dbReference type="NCBI Taxonomy" id="2606637"/>
    <lineage>
        <taxon>Bacteria</taxon>
        <taxon>Pseudomonadati</taxon>
        <taxon>Bacteroidota</taxon>
        <taxon>Bacteroidia</taxon>
        <taxon>Bacteroidales</taxon>
        <taxon>Prevotellaceae</taxon>
        <taxon>Hallella</taxon>
    </lineage>
</organism>
<dbReference type="Proteomes" id="UP000438914">
    <property type="component" value="Unassembled WGS sequence"/>
</dbReference>
<dbReference type="EMBL" id="VUNG01000064">
    <property type="protein sequence ID" value="MST85938.1"/>
    <property type="molecule type" value="Genomic_DNA"/>
</dbReference>
<evidence type="ECO:0000256" key="1">
    <source>
        <dbReference type="SAM" id="Phobius"/>
    </source>
</evidence>
<protein>
    <submittedName>
        <fullName evidence="2">Uncharacterized protein</fullName>
    </submittedName>
</protein>
<keyword evidence="1" id="KW-1133">Transmembrane helix</keyword>
<evidence type="ECO:0000313" key="2">
    <source>
        <dbReference type="EMBL" id="MST85938.1"/>
    </source>
</evidence>
<feature type="transmembrane region" description="Helical" evidence="1">
    <location>
        <begin position="204"/>
        <end position="224"/>
    </location>
</feature>
<accession>A0A7K0KJ59</accession>
<dbReference type="AlphaFoldDB" id="A0A7K0KJ59"/>
<keyword evidence="1" id="KW-0812">Transmembrane</keyword>
<keyword evidence="1" id="KW-0472">Membrane</keyword>
<keyword evidence="3" id="KW-1185">Reference proteome</keyword>
<gene>
    <name evidence="2" type="ORF">FYJ73_14910</name>
</gene>
<comment type="caution">
    <text evidence="2">The sequence shown here is derived from an EMBL/GenBank/DDBJ whole genome shotgun (WGS) entry which is preliminary data.</text>
</comment>
<evidence type="ECO:0000313" key="3">
    <source>
        <dbReference type="Proteomes" id="UP000438914"/>
    </source>
</evidence>